<dbReference type="EMBL" id="JAAARO010000014">
    <property type="protein sequence ID" value="KAF5736669.1"/>
    <property type="molecule type" value="Genomic_DNA"/>
</dbReference>
<proteinExistence type="predicted"/>
<dbReference type="AlphaFoldDB" id="A0A7J7CRT2"/>
<feature type="domain" description="DC1" evidence="2">
    <location>
        <begin position="268"/>
        <end position="314"/>
    </location>
</feature>
<comment type="caution">
    <text evidence="3">The sequence shown here is derived from an EMBL/GenBank/DDBJ whole genome shotgun (WGS) entry which is preliminary data.</text>
</comment>
<dbReference type="PANTHER" id="PTHR46288:SF80">
    <property type="entry name" value="CYSTEINE_HISTIDINE-RICH C1 DOMAIN FAMILY PROTEIN"/>
    <property type="match status" value="1"/>
</dbReference>
<protein>
    <recommendedName>
        <fullName evidence="2">DC1 domain-containing protein</fullName>
    </recommendedName>
</protein>
<dbReference type="Proteomes" id="UP000593562">
    <property type="component" value="Unassembled WGS sequence"/>
</dbReference>
<dbReference type="PANTHER" id="PTHR46288">
    <property type="entry name" value="PHORBOL-ESTER/DAG-TYPE DOMAIN-CONTAINING PROTEIN"/>
    <property type="match status" value="1"/>
</dbReference>
<evidence type="ECO:0000256" key="1">
    <source>
        <dbReference type="ARBA" id="ARBA00022737"/>
    </source>
</evidence>
<feature type="domain" description="DC1" evidence="2">
    <location>
        <begin position="324"/>
        <end position="375"/>
    </location>
</feature>
<evidence type="ECO:0000313" key="3">
    <source>
        <dbReference type="EMBL" id="KAF5736669.1"/>
    </source>
</evidence>
<dbReference type="InterPro" id="IPR046349">
    <property type="entry name" value="C1-like_sf"/>
</dbReference>
<dbReference type="FunCoup" id="A0A7J7CRT2">
    <property type="interactions" value="33"/>
</dbReference>
<dbReference type="SUPFAM" id="SSF57889">
    <property type="entry name" value="Cysteine-rich domain"/>
    <property type="match status" value="4"/>
</dbReference>
<dbReference type="InterPro" id="IPR004146">
    <property type="entry name" value="DC1"/>
</dbReference>
<dbReference type="InParanoid" id="A0A7J7CRT2"/>
<keyword evidence="1" id="KW-0677">Repeat</keyword>
<evidence type="ECO:0000259" key="2">
    <source>
        <dbReference type="Pfam" id="PF03107"/>
    </source>
</evidence>
<feature type="domain" description="DC1" evidence="2">
    <location>
        <begin position="87"/>
        <end position="130"/>
    </location>
</feature>
<reference evidence="3 4" key="1">
    <citation type="journal article" date="2020" name="Nat. Commun.">
        <title>Genome of Tripterygium wilfordii and identification of cytochrome P450 involved in triptolide biosynthesis.</title>
        <authorList>
            <person name="Tu L."/>
            <person name="Su P."/>
            <person name="Zhang Z."/>
            <person name="Gao L."/>
            <person name="Wang J."/>
            <person name="Hu T."/>
            <person name="Zhou J."/>
            <person name="Zhang Y."/>
            <person name="Zhao Y."/>
            <person name="Liu Y."/>
            <person name="Song Y."/>
            <person name="Tong Y."/>
            <person name="Lu Y."/>
            <person name="Yang J."/>
            <person name="Xu C."/>
            <person name="Jia M."/>
            <person name="Peters R.J."/>
            <person name="Huang L."/>
            <person name="Gao W."/>
        </authorList>
    </citation>
    <scope>NUCLEOTIDE SEQUENCE [LARGE SCALE GENOMIC DNA]</scope>
    <source>
        <strain evidence="4">cv. XIE 37</strain>
        <tissue evidence="3">Leaf</tissue>
    </source>
</reference>
<dbReference type="OrthoDB" id="1884766at2759"/>
<evidence type="ECO:0000313" key="4">
    <source>
        <dbReference type="Proteomes" id="UP000593562"/>
    </source>
</evidence>
<gene>
    <name evidence="3" type="ORF">HS088_TW14G00818</name>
</gene>
<feature type="domain" description="DC1" evidence="2">
    <location>
        <begin position="207"/>
        <end position="257"/>
    </location>
</feature>
<sequence>MREPGEIEKAPVDAGVCIQHSCHEHDLIRYDSSKIPEDKQELLSGMDYKKCYACSKYVEKIDYFCNECDFFLHKRCAELPREFHSPFHIEHPLTLLHKLPYPSRCNICEATISDFIYHCEVCEFDLDLNCSSKKPMDTDVEMRKQWEIQHCTHQHPLIPRIFSEGYTCQGCTLPTLGLGYDCTNRACSFAFHIPCAQASREKLQEHPFHPSHPLTVLTKSPYPYGDKIWCGACGKSVAGFFLHCAEPDCKFDLHIVCSQLLPVVKHYRHEHLLVFFEELNPDTEFRSCITCDGKCVTQLYRCVPCDFNIHSGCVNLPEIVKYKEHDDPLTLKNKYIDEGVLYGDYYCDACEKPRDIEHGVYLCADCEYITHIDCALAEAEYTIPEIVATFHSKIEEKEGQKEAYTSTDREVAEIKPAIEPTTEMNSSRECPEEIIKLRDEIEAMTTEIMAELGLVTTKIMGELGVVMKKLRDLEIKYAK</sequence>
<organism evidence="3 4">
    <name type="scientific">Tripterygium wilfordii</name>
    <name type="common">Thunder God vine</name>
    <dbReference type="NCBI Taxonomy" id="458696"/>
    <lineage>
        <taxon>Eukaryota</taxon>
        <taxon>Viridiplantae</taxon>
        <taxon>Streptophyta</taxon>
        <taxon>Embryophyta</taxon>
        <taxon>Tracheophyta</taxon>
        <taxon>Spermatophyta</taxon>
        <taxon>Magnoliopsida</taxon>
        <taxon>eudicotyledons</taxon>
        <taxon>Gunneridae</taxon>
        <taxon>Pentapetalae</taxon>
        <taxon>rosids</taxon>
        <taxon>fabids</taxon>
        <taxon>Celastrales</taxon>
        <taxon>Celastraceae</taxon>
        <taxon>Tripterygium</taxon>
    </lineage>
</organism>
<name>A0A7J7CRT2_TRIWF</name>
<accession>A0A7J7CRT2</accession>
<keyword evidence="4" id="KW-1185">Reference proteome</keyword>
<dbReference type="Pfam" id="PF03107">
    <property type="entry name" value="C1_2"/>
    <property type="match status" value="4"/>
</dbReference>